<sequence>MAEEYTFASFDGTELFGKTDAVDTPLAAVVIVHGLCEHQGRYDYLTMRLNAQGYTVYRFDHRGHGRSGGQKVYYASFDEIAKDADVVVDRAIAENPDLPVFMVGHSMGGYCAALYAHLFPGKVDGFVLSGAWTRDNKHMCDGALTTDEPDLTYMQNELSGGVCSDPSVGERYMADPLVVKEMSLGLFRALHEGHEYMRAHTADFVDPVLILHGGDDGLVAPKDSLELYEQIAAEDKSLRIYAGLLHEIFNEYDKDAVIEDALDWLNAHADAYYLDAHECDEEDSAV</sequence>
<dbReference type="Gene3D" id="3.40.50.1820">
    <property type="entry name" value="alpha/beta hydrolase"/>
    <property type="match status" value="1"/>
</dbReference>
<dbReference type="EMBL" id="ACUX02000016">
    <property type="protein sequence ID" value="EEZ60816.1"/>
    <property type="molecule type" value="Genomic_DNA"/>
</dbReference>
<name>D0WIE9_SLAES</name>
<dbReference type="Pfam" id="PF12146">
    <property type="entry name" value="Hydrolase_4"/>
    <property type="match status" value="1"/>
</dbReference>
<dbReference type="HOGENOM" id="CLU_026209_7_2_11"/>
<feature type="domain" description="Serine aminopeptidase S33" evidence="1">
    <location>
        <begin position="25"/>
        <end position="252"/>
    </location>
</feature>
<dbReference type="InterPro" id="IPR029058">
    <property type="entry name" value="AB_hydrolase_fold"/>
</dbReference>
<accession>D0WIE9</accession>
<proteinExistence type="predicted"/>
<dbReference type="STRING" id="649764.HMPREF0762_01624"/>
<dbReference type="InterPro" id="IPR022742">
    <property type="entry name" value="Hydrolase_4"/>
</dbReference>
<organism evidence="2 3">
    <name type="scientific">Slackia exigua (strain ATCC 700122 / DSM 15923 / CIP 105133 / JCM 11022 / KCTC 5966 / S-7)</name>
    <dbReference type="NCBI Taxonomy" id="649764"/>
    <lineage>
        <taxon>Bacteria</taxon>
        <taxon>Bacillati</taxon>
        <taxon>Actinomycetota</taxon>
        <taxon>Coriobacteriia</taxon>
        <taxon>Eggerthellales</taxon>
        <taxon>Eggerthellaceae</taxon>
        <taxon>Slackia</taxon>
    </lineage>
</organism>
<dbReference type="OrthoDB" id="9806902at2"/>
<reference evidence="2" key="1">
    <citation type="submission" date="2009-10" db="EMBL/GenBank/DDBJ databases">
        <authorList>
            <person name="Weinstock G."/>
            <person name="Sodergren E."/>
            <person name="Clifton S."/>
            <person name="Fulton L."/>
            <person name="Fulton B."/>
            <person name="Courtney L."/>
            <person name="Fronick C."/>
            <person name="Harrison M."/>
            <person name="Strong C."/>
            <person name="Farmer C."/>
            <person name="Delahaunty K."/>
            <person name="Markovic C."/>
            <person name="Hall O."/>
            <person name="Minx P."/>
            <person name="Tomlinson C."/>
            <person name="Mitreva M."/>
            <person name="Nelson J."/>
            <person name="Hou S."/>
            <person name="Wollam A."/>
            <person name="Pepin K.H."/>
            <person name="Johnson M."/>
            <person name="Bhonagiri V."/>
            <person name="Nash W.E."/>
            <person name="Warren W."/>
            <person name="Chinwalla A."/>
            <person name="Mardis E.R."/>
            <person name="Wilson R.K."/>
        </authorList>
    </citation>
    <scope>NUCLEOTIDE SEQUENCE [LARGE SCALE GENOMIC DNA]</scope>
    <source>
        <strain evidence="2">ATCC 700122</strain>
    </source>
</reference>
<dbReference type="eggNOG" id="COG2267">
    <property type="taxonomic scope" value="Bacteria"/>
</dbReference>
<dbReference type="InterPro" id="IPR051044">
    <property type="entry name" value="MAG_DAG_Lipase"/>
</dbReference>
<gene>
    <name evidence="2" type="ORF">HMPREF0762_01624</name>
</gene>
<dbReference type="GO" id="GO:0016787">
    <property type="term" value="F:hydrolase activity"/>
    <property type="evidence" value="ECO:0007669"/>
    <property type="project" value="UniProtKB-KW"/>
</dbReference>
<keyword evidence="3" id="KW-1185">Reference proteome</keyword>
<comment type="caution">
    <text evidence="2">The sequence shown here is derived from an EMBL/GenBank/DDBJ whole genome shotgun (WGS) entry which is preliminary data.</text>
</comment>
<dbReference type="SUPFAM" id="SSF53474">
    <property type="entry name" value="alpha/beta-Hydrolases"/>
    <property type="match status" value="1"/>
</dbReference>
<keyword evidence="2" id="KW-0378">Hydrolase</keyword>
<evidence type="ECO:0000259" key="1">
    <source>
        <dbReference type="Pfam" id="PF12146"/>
    </source>
</evidence>
<dbReference type="GeneID" id="85008273"/>
<evidence type="ECO:0000313" key="2">
    <source>
        <dbReference type="EMBL" id="EEZ60816.1"/>
    </source>
</evidence>
<dbReference type="PANTHER" id="PTHR11614">
    <property type="entry name" value="PHOSPHOLIPASE-RELATED"/>
    <property type="match status" value="1"/>
</dbReference>
<dbReference type="InterPro" id="IPR000073">
    <property type="entry name" value="AB_hydrolase_1"/>
</dbReference>
<evidence type="ECO:0000313" key="3">
    <source>
        <dbReference type="Proteomes" id="UP000006001"/>
    </source>
</evidence>
<dbReference type="ESTHER" id="9actn-d0wie9">
    <property type="family name" value="Monoglyceridelipase_lysophospholip"/>
</dbReference>
<dbReference type="AlphaFoldDB" id="D0WIE9"/>
<dbReference type="RefSeq" id="WP_006362885.1">
    <property type="nucleotide sequence ID" value="NZ_GG700631.1"/>
</dbReference>
<dbReference type="Proteomes" id="UP000006001">
    <property type="component" value="Unassembled WGS sequence"/>
</dbReference>
<protein>
    <submittedName>
        <fullName evidence="2">Hydrolase, alpha/beta domain protein</fullName>
    </submittedName>
</protein>
<dbReference type="PRINTS" id="PR00111">
    <property type="entry name" value="ABHYDROLASE"/>
</dbReference>